<dbReference type="PROSITE" id="PS50885">
    <property type="entry name" value="HAMP"/>
    <property type="match status" value="1"/>
</dbReference>
<dbReference type="OrthoDB" id="9814362at2"/>
<dbReference type="Pfam" id="PF00015">
    <property type="entry name" value="MCPsignal"/>
    <property type="match status" value="1"/>
</dbReference>
<organism evidence="10 11">
    <name type="scientific">Rhodopseudomonas palustris (strain HaA2)</name>
    <dbReference type="NCBI Taxonomy" id="316058"/>
    <lineage>
        <taxon>Bacteria</taxon>
        <taxon>Pseudomonadati</taxon>
        <taxon>Pseudomonadota</taxon>
        <taxon>Alphaproteobacteria</taxon>
        <taxon>Hyphomicrobiales</taxon>
        <taxon>Nitrobacteraceae</taxon>
        <taxon>Rhodopseudomonas</taxon>
    </lineage>
</organism>
<evidence type="ECO:0000313" key="11">
    <source>
        <dbReference type="Proteomes" id="UP000008809"/>
    </source>
</evidence>
<dbReference type="Pfam" id="PF22673">
    <property type="entry name" value="MCP-like_PDC_1"/>
    <property type="match status" value="1"/>
</dbReference>
<evidence type="ECO:0000256" key="3">
    <source>
        <dbReference type="ARBA" id="ARBA00023224"/>
    </source>
</evidence>
<dbReference type="Proteomes" id="UP000008809">
    <property type="component" value="Chromosome"/>
</dbReference>
<name>Q2J0H9_RHOP2</name>
<dbReference type="AlphaFoldDB" id="Q2J0H9"/>
<proteinExistence type="inferred from homology"/>
<evidence type="ECO:0000259" key="8">
    <source>
        <dbReference type="PROSITE" id="PS50192"/>
    </source>
</evidence>
<dbReference type="CDD" id="cd12913">
    <property type="entry name" value="PDC1_MCP_like"/>
    <property type="match status" value="1"/>
</dbReference>
<gene>
    <name evidence="10" type="ordered locus">RPB_1321</name>
</gene>
<dbReference type="PANTHER" id="PTHR32089:SF112">
    <property type="entry name" value="LYSOZYME-LIKE PROTEIN-RELATED"/>
    <property type="match status" value="1"/>
</dbReference>
<comment type="similarity">
    <text evidence="4">Belongs to the methyl-accepting chemotaxis (MCP) protein family.</text>
</comment>
<dbReference type="RefSeq" id="WP_011440219.1">
    <property type="nucleotide sequence ID" value="NC_007778.1"/>
</dbReference>
<evidence type="ECO:0000256" key="5">
    <source>
        <dbReference type="PROSITE-ProRule" id="PRU00284"/>
    </source>
</evidence>
<keyword evidence="2" id="KW-0997">Cell inner membrane</keyword>
<dbReference type="KEGG" id="rpb:RPB_1321"/>
<reference evidence="10 11" key="1">
    <citation type="submission" date="2006-01" db="EMBL/GenBank/DDBJ databases">
        <title>Complete sequence of Rhodopseudomonas palustris HaA2.</title>
        <authorList>
            <consortium name="US DOE Joint Genome Institute"/>
            <person name="Copeland A."/>
            <person name="Lucas S."/>
            <person name="Lapidus A."/>
            <person name="Barry K."/>
            <person name="Detter J.C."/>
            <person name="Glavina T."/>
            <person name="Hammon N."/>
            <person name="Israni S."/>
            <person name="Pitluck S."/>
            <person name="Chain P."/>
            <person name="Malfatti S."/>
            <person name="Shin M."/>
            <person name="Vergez L."/>
            <person name="Schmutz J."/>
            <person name="Larimer F."/>
            <person name="Land M."/>
            <person name="Hauser L."/>
            <person name="Pelletier D.A."/>
            <person name="Kyrpides N."/>
            <person name="Anderson I."/>
            <person name="Oda Y."/>
            <person name="Harwood C.S."/>
            <person name="Richardson P."/>
        </authorList>
    </citation>
    <scope>NUCLEOTIDE SEQUENCE [LARGE SCALE GENOMIC DNA]</scope>
    <source>
        <strain evidence="10 11">HaA2</strain>
    </source>
</reference>
<protein>
    <submittedName>
        <fullName evidence="10">Methyl-accepting chemotaxis sensory transducer</fullName>
    </submittedName>
</protein>
<feature type="domain" description="HAMP" evidence="9">
    <location>
        <begin position="384"/>
        <end position="436"/>
    </location>
</feature>
<feature type="domain" description="Methyl-accepting transducer" evidence="7">
    <location>
        <begin position="467"/>
        <end position="710"/>
    </location>
</feature>
<feature type="transmembrane region" description="Helical" evidence="6">
    <location>
        <begin position="361"/>
        <end position="382"/>
    </location>
</feature>
<keyword evidence="2" id="KW-1003">Cell membrane</keyword>
<dbReference type="InterPro" id="IPR003660">
    <property type="entry name" value="HAMP_dom"/>
</dbReference>
<dbReference type="eggNOG" id="COG0840">
    <property type="taxonomic scope" value="Bacteria"/>
</dbReference>
<evidence type="ECO:0000256" key="6">
    <source>
        <dbReference type="SAM" id="Phobius"/>
    </source>
</evidence>
<keyword evidence="6" id="KW-1133">Transmembrane helix</keyword>
<dbReference type="GO" id="GO:0007165">
    <property type="term" value="P:signal transduction"/>
    <property type="evidence" value="ECO:0007669"/>
    <property type="project" value="UniProtKB-KW"/>
</dbReference>
<evidence type="ECO:0000259" key="7">
    <source>
        <dbReference type="PROSITE" id="PS50111"/>
    </source>
</evidence>
<dbReference type="PROSITE" id="PS50111">
    <property type="entry name" value="CHEMOTAXIS_TRANSDUC_2"/>
    <property type="match status" value="1"/>
</dbReference>
<dbReference type="Pfam" id="PF00672">
    <property type="entry name" value="HAMP"/>
    <property type="match status" value="1"/>
</dbReference>
<keyword evidence="11" id="KW-1185">Reference proteome</keyword>
<keyword evidence="6" id="KW-0812">Transmembrane</keyword>
<keyword evidence="3 5" id="KW-0807">Transducer</keyword>
<dbReference type="eggNOG" id="COG5000">
    <property type="taxonomic scope" value="Bacteria"/>
</dbReference>
<dbReference type="PROSITE" id="PS50192">
    <property type="entry name" value="T_SNARE"/>
    <property type="match status" value="1"/>
</dbReference>
<evidence type="ECO:0000313" key="10">
    <source>
        <dbReference type="EMBL" id="ABD06031.1"/>
    </source>
</evidence>
<dbReference type="EMBL" id="CP000250">
    <property type="protein sequence ID" value="ABD06031.1"/>
    <property type="molecule type" value="Genomic_DNA"/>
</dbReference>
<dbReference type="SMART" id="SM00304">
    <property type="entry name" value="HAMP"/>
    <property type="match status" value="1"/>
</dbReference>
<dbReference type="STRING" id="316058.RPB_1321"/>
<comment type="subcellular location">
    <subcellularLocation>
        <location evidence="1">Cell inner membrane</location>
        <topology evidence="1">Multi-pass membrane protein</topology>
    </subcellularLocation>
</comment>
<sequence>MNFSFRAIKTVQLKIALVSGLCLTGASLMLIVYSIVSAQSTNSYVTTEVMQLVDSQTKESLLNRGSTEAGSIKSELDVGLDAARTMAHAFAVLADAKNSGTPDSNRRAQLNAVLNNTLKQNPAFNGTYSAWEPNALDGNDAAFKGRQDMGSDTTGRFLPYWTRGASGAIAVQPLVEYDSSERHPNGLVKGAWFINPQTTGKENILGPLPYIVQGKQVFLATMSVPIMIGGKFVGVAGADYNLDFVQKLAKQVNASLYDGKGKVAIINNTGLIVANSANDATIGKRAEEADPRWAGSLAIVQSGKGKVLDDPKSKDVEVYSPINVGSTGTPWSVLISVPRDVVLASAKKLDNSLNDKAASSMFWQIGAGLLVVVLGIVVIALAARRIARPIGSCAEFADGIARGDLEQKLAIEQADEVGILANSLRTMQGELKRSIAQRAEDQANADVTRKRAMNEMADNFETAVGRIVETVSAASSELELSAGTLASTAERSQQLTSVVAAASEEASTNVQSVASATEEMASSVNEISRQVQDSSRIATEAVAQAQRTNDRVGELAKAAARIGDVVELINTIAGQTNLLALNATIEAARAGEAGRGFAVVASEVKALAEQTAKATGEISAQIGGIQTATDESVVAIREIGDTIARISEIAATIASAVEEQGAATQEISRNVQEASRGTAEVTANVVNVQRGASETGTASSQVLEAAKSLSGESSRLKHEVGQFLNSVRAA</sequence>
<dbReference type="Gene3D" id="1.10.287.950">
    <property type="entry name" value="Methyl-accepting chemotaxis protein"/>
    <property type="match status" value="1"/>
</dbReference>
<accession>Q2J0H9</accession>
<evidence type="ECO:0000259" key="9">
    <source>
        <dbReference type="PROSITE" id="PS50885"/>
    </source>
</evidence>
<dbReference type="SMART" id="SM00283">
    <property type="entry name" value="MA"/>
    <property type="match status" value="1"/>
</dbReference>
<evidence type="ECO:0000256" key="1">
    <source>
        <dbReference type="ARBA" id="ARBA00004429"/>
    </source>
</evidence>
<evidence type="ECO:0000256" key="2">
    <source>
        <dbReference type="ARBA" id="ARBA00022519"/>
    </source>
</evidence>
<evidence type="ECO:0000256" key="4">
    <source>
        <dbReference type="ARBA" id="ARBA00029447"/>
    </source>
</evidence>
<dbReference type="InterPro" id="IPR004089">
    <property type="entry name" value="MCPsignal_dom"/>
</dbReference>
<dbReference type="HOGENOM" id="CLU_000445_107_12_5"/>
<dbReference type="SUPFAM" id="SSF58104">
    <property type="entry name" value="Methyl-accepting chemotaxis protein (MCP) signaling domain"/>
    <property type="match status" value="1"/>
</dbReference>
<feature type="domain" description="T-SNARE coiled-coil homology" evidence="8">
    <location>
        <begin position="626"/>
        <end position="688"/>
    </location>
</feature>
<dbReference type="Gene3D" id="6.10.340.10">
    <property type="match status" value="1"/>
</dbReference>
<dbReference type="InterPro" id="IPR000727">
    <property type="entry name" value="T_SNARE_dom"/>
</dbReference>
<dbReference type="CDD" id="cd06225">
    <property type="entry name" value="HAMP"/>
    <property type="match status" value="1"/>
</dbReference>
<keyword evidence="6" id="KW-0472">Membrane</keyword>
<dbReference type="Gene3D" id="3.30.450.20">
    <property type="entry name" value="PAS domain"/>
    <property type="match status" value="2"/>
</dbReference>
<dbReference type="PANTHER" id="PTHR32089">
    <property type="entry name" value="METHYL-ACCEPTING CHEMOTAXIS PROTEIN MCPB"/>
    <property type="match status" value="1"/>
</dbReference>
<dbReference type="GO" id="GO:0005886">
    <property type="term" value="C:plasma membrane"/>
    <property type="evidence" value="ECO:0007669"/>
    <property type="project" value="UniProtKB-SubCell"/>
</dbReference>